<protein>
    <recommendedName>
        <fullName evidence="4">Phosphoribosylglycinamide formyltransferase</fullName>
        <ecNumber evidence="4">2.1.2.2</ecNumber>
    </recommendedName>
    <alternativeName>
        <fullName evidence="4">5'-phosphoribosylglycinamide transformylase</fullName>
    </alternativeName>
    <alternativeName>
        <fullName evidence="4">GAR transformylase</fullName>
        <shortName evidence="4">GART</shortName>
    </alternativeName>
</protein>
<feature type="active site" description="Proton donor" evidence="4">
    <location>
        <position position="111"/>
    </location>
</feature>
<feature type="binding site" evidence="4">
    <location>
        <begin position="92"/>
        <end position="95"/>
    </location>
    <ligand>
        <name>(6R)-10-formyltetrahydrofolate</name>
        <dbReference type="ChEBI" id="CHEBI:195366"/>
    </ligand>
</feature>
<evidence type="ECO:0000313" key="6">
    <source>
        <dbReference type="EMBL" id="SDG43660.1"/>
    </source>
</evidence>
<organism evidence="6 7">
    <name type="scientific">Thalassobaculum litoreum DSM 18839</name>
    <dbReference type="NCBI Taxonomy" id="1123362"/>
    <lineage>
        <taxon>Bacteria</taxon>
        <taxon>Pseudomonadati</taxon>
        <taxon>Pseudomonadota</taxon>
        <taxon>Alphaproteobacteria</taxon>
        <taxon>Rhodospirillales</taxon>
        <taxon>Thalassobaculaceae</taxon>
        <taxon>Thalassobaculum</taxon>
    </lineage>
</organism>
<dbReference type="OrthoDB" id="9806170at2"/>
<comment type="similarity">
    <text evidence="4">Belongs to the GART family.</text>
</comment>
<dbReference type="Proteomes" id="UP000198615">
    <property type="component" value="Unassembled WGS sequence"/>
</dbReference>
<dbReference type="EC" id="2.1.2.2" evidence="4"/>
<keyword evidence="2 4" id="KW-0808">Transferase</keyword>
<dbReference type="SUPFAM" id="SSF53328">
    <property type="entry name" value="Formyltransferase"/>
    <property type="match status" value="1"/>
</dbReference>
<name>A0A8G2F0D9_9PROT</name>
<sequence length="202" mass="21307">MARKRVGVLISGSGSNLQALIDAASDPAYPAEIALVVSNKADAFGLQRAAKAGIATQVFDHKAYPDRESFDAAMDAALRAAGCEIVCLAGFMRILSRGFVEGWAGRMLNIHPSLLPSFKGLHPQRQALEAGVKVAGCTVHLVTPDLDDGPILEQATVPVLDSDDEAALSARILEQEHRIYPKGLALLAGGAVRIEGRRALTG</sequence>
<evidence type="ECO:0000259" key="5">
    <source>
        <dbReference type="Pfam" id="PF00551"/>
    </source>
</evidence>
<feature type="binding site" evidence="4">
    <location>
        <position position="109"/>
    </location>
    <ligand>
        <name>(6R)-10-formyltetrahydrofolate</name>
        <dbReference type="ChEBI" id="CHEBI:195366"/>
    </ligand>
</feature>
<keyword evidence="3 4" id="KW-0658">Purine biosynthesis</keyword>
<comment type="pathway">
    <text evidence="1 4">Purine metabolism; IMP biosynthesis via de novo pathway; N(2)-formyl-N(1)-(5-phospho-D-ribosyl)glycinamide from N(1)-(5-phospho-D-ribosyl)glycinamide (10-formyl THF route): step 1/1.</text>
</comment>
<feature type="binding site" evidence="4">
    <location>
        <position position="67"/>
    </location>
    <ligand>
        <name>(6R)-10-formyltetrahydrofolate</name>
        <dbReference type="ChEBI" id="CHEBI:195366"/>
    </ligand>
</feature>
<dbReference type="Gene3D" id="3.40.50.170">
    <property type="entry name" value="Formyl transferase, N-terminal domain"/>
    <property type="match status" value="1"/>
</dbReference>
<gene>
    <name evidence="4" type="primary">purN</name>
    <name evidence="6" type="ORF">SAMN05660686_04405</name>
</gene>
<dbReference type="NCBIfam" id="TIGR00639">
    <property type="entry name" value="PurN"/>
    <property type="match status" value="1"/>
</dbReference>
<comment type="function">
    <text evidence="4">Catalyzes the transfer of a formyl group from 10-formyltetrahydrofolate to 5-phospho-ribosyl-glycinamide (GAR), producing 5-phospho-ribosyl-N-formylglycinamide (FGAR) and tetrahydrofolate.</text>
</comment>
<dbReference type="RefSeq" id="WP_093153841.1">
    <property type="nucleotide sequence ID" value="NZ_FNBW01000017.1"/>
</dbReference>
<comment type="catalytic activity">
    <reaction evidence="4">
        <text>N(1)-(5-phospho-beta-D-ribosyl)glycinamide + (6R)-10-formyltetrahydrofolate = N(2)-formyl-N(1)-(5-phospho-beta-D-ribosyl)glycinamide + (6S)-5,6,7,8-tetrahydrofolate + H(+)</text>
        <dbReference type="Rhea" id="RHEA:15053"/>
        <dbReference type="ChEBI" id="CHEBI:15378"/>
        <dbReference type="ChEBI" id="CHEBI:57453"/>
        <dbReference type="ChEBI" id="CHEBI:143788"/>
        <dbReference type="ChEBI" id="CHEBI:147286"/>
        <dbReference type="ChEBI" id="CHEBI:195366"/>
        <dbReference type="EC" id="2.1.2.2"/>
    </reaction>
</comment>
<proteinExistence type="inferred from homology"/>
<keyword evidence="7" id="KW-1185">Reference proteome</keyword>
<reference evidence="6 7" key="1">
    <citation type="submission" date="2016-10" db="EMBL/GenBank/DDBJ databases">
        <authorList>
            <person name="Varghese N."/>
            <person name="Submissions S."/>
        </authorList>
    </citation>
    <scope>NUCLEOTIDE SEQUENCE [LARGE SCALE GENOMIC DNA]</scope>
    <source>
        <strain evidence="6 7">DSM 18839</strain>
    </source>
</reference>
<dbReference type="HAMAP" id="MF_01930">
    <property type="entry name" value="PurN"/>
    <property type="match status" value="1"/>
</dbReference>
<dbReference type="GO" id="GO:0005829">
    <property type="term" value="C:cytosol"/>
    <property type="evidence" value="ECO:0007669"/>
    <property type="project" value="TreeGrafter"/>
</dbReference>
<dbReference type="Pfam" id="PF00551">
    <property type="entry name" value="Formyl_trans_N"/>
    <property type="match status" value="1"/>
</dbReference>
<dbReference type="GO" id="GO:0004644">
    <property type="term" value="F:phosphoribosylglycinamide formyltransferase activity"/>
    <property type="evidence" value="ECO:0007669"/>
    <property type="project" value="UniProtKB-UniRule"/>
</dbReference>
<dbReference type="CDD" id="cd08645">
    <property type="entry name" value="FMT_core_GART"/>
    <property type="match status" value="1"/>
</dbReference>
<evidence type="ECO:0000256" key="4">
    <source>
        <dbReference type="HAMAP-Rule" id="MF_01930"/>
    </source>
</evidence>
<dbReference type="InterPro" id="IPR002376">
    <property type="entry name" value="Formyl_transf_N"/>
</dbReference>
<dbReference type="UniPathway" id="UPA00074">
    <property type="reaction ID" value="UER00126"/>
</dbReference>
<dbReference type="GO" id="GO:0006189">
    <property type="term" value="P:'de novo' IMP biosynthetic process"/>
    <property type="evidence" value="ECO:0007669"/>
    <property type="project" value="UniProtKB-UniRule"/>
</dbReference>
<evidence type="ECO:0000256" key="3">
    <source>
        <dbReference type="ARBA" id="ARBA00022755"/>
    </source>
</evidence>
<feature type="binding site" evidence="4">
    <location>
        <begin position="14"/>
        <end position="16"/>
    </location>
    <ligand>
        <name>N(1)-(5-phospho-beta-D-ribosyl)glycinamide</name>
        <dbReference type="ChEBI" id="CHEBI:143788"/>
    </ligand>
</feature>
<dbReference type="InterPro" id="IPR004607">
    <property type="entry name" value="GART"/>
</dbReference>
<accession>A0A8G2F0D9</accession>
<feature type="domain" description="Formyl transferase N-terminal" evidence="5">
    <location>
        <begin position="4"/>
        <end position="182"/>
    </location>
</feature>
<evidence type="ECO:0000313" key="7">
    <source>
        <dbReference type="Proteomes" id="UP000198615"/>
    </source>
</evidence>
<dbReference type="PANTHER" id="PTHR43369:SF2">
    <property type="entry name" value="PHOSPHORIBOSYLGLYCINAMIDE FORMYLTRANSFERASE"/>
    <property type="match status" value="1"/>
</dbReference>
<evidence type="ECO:0000256" key="1">
    <source>
        <dbReference type="ARBA" id="ARBA00005054"/>
    </source>
</evidence>
<dbReference type="EMBL" id="FNBW01000017">
    <property type="protein sequence ID" value="SDG43660.1"/>
    <property type="molecule type" value="Genomic_DNA"/>
</dbReference>
<dbReference type="AlphaFoldDB" id="A0A8G2F0D9"/>
<comment type="caution">
    <text evidence="6">The sequence shown here is derived from an EMBL/GenBank/DDBJ whole genome shotgun (WGS) entry which is preliminary data.</text>
</comment>
<dbReference type="InterPro" id="IPR036477">
    <property type="entry name" value="Formyl_transf_N_sf"/>
</dbReference>
<evidence type="ECO:0000256" key="2">
    <source>
        <dbReference type="ARBA" id="ARBA00022679"/>
    </source>
</evidence>
<dbReference type="PANTHER" id="PTHR43369">
    <property type="entry name" value="PHOSPHORIBOSYLGLYCINAMIDE FORMYLTRANSFERASE"/>
    <property type="match status" value="1"/>
</dbReference>
<feature type="site" description="Raises pKa of active site His" evidence="4">
    <location>
        <position position="147"/>
    </location>
</feature>